<dbReference type="AlphaFoldDB" id="A0AAJ5RNC7"/>
<name>A0AAJ5RNC7_9BACI</name>
<proteinExistence type="predicted"/>
<organism evidence="1 2">
    <name type="scientific">Lysinibacillus irui</name>
    <dbReference type="NCBI Taxonomy" id="2998077"/>
    <lineage>
        <taxon>Bacteria</taxon>
        <taxon>Bacillati</taxon>
        <taxon>Bacillota</taxon>
        <taxon>Bacilli</taxon>
        <taxon>Bacillales</taxon>
        <taxon>Bacillaceae</taxon>
        <taxon>Lysinibacillus</taxon>
    </lineage>
</organism>
<evidence type="ECO:0000313" key="2">
    <source>
        <dbReference type="Proteomes" id="UP001219585"/>
    </source>
</evidence>
<sequence>MKINVENMNQFMNEFEYKVFPTIKGSDGQGIERLKAIVEEKRMEVTSRKIKREIYEQITKKPKIVKSNSIENEEDYQKINFREDTYRFDIKFDSKKSTNIMSKEGYKNNNESAHMISGVNTNYSESKYKIA</sequence>
<accession>A0AAJ5RNC7</accession>
<reference evidence="1" key="1">
    <citation type="submission" date="2022-11" db="EMBL/GenBank/DDBJ databases">
        <title>Lysinibacillus irui.</title>
        <authorList>
            <person name="Akintayo S.O."/>
        </authorList>
    </citation>
    <scope>NUCLEOTIDE SEQUENCE</scope>
    <source>
        <strain evidence="1">IRB4-01</strain>
    </source>
</reference>
<dbReference type="EMBL" id="CP113527">
    <property type="protein sequence ID" value="WDV07139.1"/>
    <property type="molecule type" value="Genomic_DNA"/>
</dbReference>
<gene>
    <name evidence="1" type="ORF">OU989_01285</name>
</gene>
<protein>
    <submittedName>
        <fullName evidence="1">Uncharacterized protein</fullName>
    </submittedName>
</protein>
<dbReference type="RefSeq" id="WP_274795301.1">
    <property type="nucleotide sequence ID" value="NZ_CP113527.1"/>
</dbReference>
<evidence type="ECO:0000313" key="1">
    <source>
        <dbReference type="EMBL" id="WDV07139.1"/>
    </source>
</evidence>
<dbReference type="KEGG" id="liu:OU989_01285"/>
<dbReference type="Proteomes" id="UP001219585">
    <property type="component" value="Chromosome"/>
</dbReference>